<protein>
    <submittedName>
        <fullName evidence="1">Uncharacterized protein</fullName>
    </submittedName>
</protein>
<sequence>MIVQHLLAFRDHDDLLFREVSVVEYRAFSLRESHTTGLAFEHLVAFGIEPFFDDVASVSLSVIQTIRVQTCPIF</sequence>
<proteinExistence type="predicted"/>
<accession>A0A7G9ZCX9</accession>
<evidence type="ECO:0000313" key="1">
    <source>
        <dbReference type="EMBL" id="QNO58113.1"/>
    </source>
</evidence>
<reference evidence="1" key="1">
    <citation type="submission" date="2020-06" db="EMBL/GenBank/DDBJ databases">
        <title>Unique genomic features of the anaerobic methanotrophic archaea.</title>
        <authorList>
            <person name="Chadwick G.L."/>
            <person name="Skennerton C.T."/>
            <person name="Laso-Perez R."/>
            <person name="Leu A.O."/>
            <person name="Speth D.R."/>
            <person name="Yu H."/>
            <person name="Morgan-Lang C."/>
            <person name="Hatzenpichler R."/>
            <person name="Goudeau D."/>
            <person name="Malmstrom R."/>
            <person name="Brazelton W.J."/>
            <person name="Woyke T."/>
            <person name="Hallam S.J."/>
            <person name="Tyson G.W."/>
            <person name="Wegener G."/>
            <person name="Boetius A."/>
            <person name="Orphan V."/>
        </authorList>
    </citation>
    <scope>NUCLEOTIDE SEQUENCE</scope>
</reference>
<dbReference type="AlphaFoldDB" id="A0A7G9ZCX9"/>
<gene>
    <name evidence="1" type="ORF">HJJEBIEG_00015</name>
</gene>
<organism evidence="1">
    <name type="scientific">Candidatus Methanophaga sp. ANME-1 ERB7</name>
    <dbReference type="NCBI Taxonomy" id="2759913"/>
    <lineage>
        <taxon>Archaea</taxon>
        <taxon>Methanobacteriati</taxon>
        <taxon>Methanobacteriota</taxon>
        <taxon>Stenosarchaea group</taxon>
        <taxon>Methanomicrobia</taxon>
        <taxon>Candidatus Methanophagales</taxon>
        <taxon>Candidatus Methanophagaceae</taxon>
        <taxon>Candidatus Methanophaga</taxon>
    </lineage>
</organism>
<name>A0A7G9ZCX9_9EURY</name>
<dbReference type="EMBL" id="MT631714">
    <property type="protein sequence ID" value="QNO58113.1"/>
    <property type="molecule type" value="Genomic_DNA"/>
</dbReference>